<dbReference type="Proteomes" id="UP000244173">
    <property type="component" value="Chromosome"/>
</dbReference>
<keyword evidence="2" id="KW-0449">Lipoprotein</keyword>
<dbReference type="Gene3D" id="1.20.1600.10">
    <property type="entry name" value="Outer membrane efflux proteins (OEP)"/>
    <property type="match status" value="1"/>
</dbReference>
<dbReference type="Gene3D" id="2.20.200.10">
    <property type="entry name" value="Outer membrane efflux proteins (OEP)"/>
    <property type="match status" value="1"/>
</dbReference>
<comment type="subcellular location">
    <subcellularLocation>
        <location evidence="2">Cell membrane</location>
        <topology evidence="2">Lipid-anchor</topology>
    </subcellularLocation>
</comment>
<dbReference type="KEGG" id="maer:DAI18_11255"/>
<keyword evidence="2" id="KW-1134">Transmembrane beta strand</keyword>
<evidence type="ECO:0000256" key="2">
    <source>
        <dbReference type="RuleBase" id="RU362097"/>
    </source>
</evidence>
<dbReference type="EMBL" id="CP028519">
    <property type="protein sequence ID" value="AVY94554.1"/>
    <property type="molecule type" value="Genomic_DNA"/>
</dbReference>
<dbReference type="OrthoDB" id="9770517at2"/>
<keyword evidence="2" id="KW-0812">Transmembrane</keyword>
<feature type="signal peptide" evidence="2">
    <location>
        <begin position="1"/>
        <end position="22"/>
    </location>
</feature>
<reference evidence="3 4" key="1">
    <citation type="submission" date="2018-04" db="EMBL/GenBank/DDBJ databases">
        <title>Denitrifier Microvirgula.</title>
        <authorList>
            <person name="Anderson E."/>
            <person name="Jang J."/>
            <person name="Ishii S."/>
        </authorList>
    </citation>
    <scope>NUCLEOTIDE SEQUENCE [LARGE SCALE GENOMIC DNA]</scope>
    <source>
        <strain evidence="3 4">BE2.4</strain>
    </source>
</reference>
<dbReference type="Pfam" id="PF02321">
    <property type="entry name" value="OEP"/>
    <property type="match status" value="2"/>
</dbReference>
<keyword evidence="4" id="KW-1185">Reference proteome</keyword>
<feature type="chain" id="PRO_5015373223" evidence="2">
    <location>
        <begin position="23"/>
        <end position="480"/>
    </location>
</feature>
<evidence type="ECO:0000313" key="3">
    <source>
        <dbReference type="EMBL" id="AVY94554.1"/>
    </source>
</evidence>
<dbReference type="RefSeq" id="WP_028497782.1">
    <property type="nucleotide sequence ID" value="NZ_CP028519.1"/>
</dbReference>
<evidence type="ECO:0000313" key="4">
    <source>
        <dbReference type="Proteomes" id="UP000244173"/>
    </source>
</evidence>
<evidence type="ECO:0000256" key="1">
    <source>
        <dbReference type="ARBA" id="ARBA00007613"/>
    </source>
</evidence>
<dbReference type="PANTHER" id="PTHR30203">
    <property type="entry name" value="OUTER MEMBRANE CATION EFFLUX PROTEIN"/>
    <property type="match status" value="1"/>
</dbReference>
<dbReference type="NCBIfam" id="TIGR01845">
    <property type="entry name" value="outer_NodT"/>
    <property type="match status" value="1"/>
</dbReference>
<gene>
    <name evidence="3" type="ORF">DAI18_11255</name>
</gene>
<dbReference type="GO" id="GO:0015562">
    <property type="term" value="F:efflux transmembrane transporter activity"/>
    <property type="evidence" value="ECO:0007669"/>
    <property type="project" value="InterPro"/>
</dbReference>
<dbReference type="PROSITE" id="PS51257">
    <property type="entry name" value="PROKAR_LIPOPROTEIN"/>
    <property type="match status" value="1"/>
</dbReference>
<comment type="similarity">
    <text evidence="1 2">Belongs to the outer membrane factor (OMF) (TC 1.B.17) family.</text>
</comment>
<dbReference type="STRING" id="1122240.GCA_000620105_00283"/>
<keyword evidence="2" id="KW-0732">Signal</keyword>
<organism evidence="3 4">
    <name type="scientific">Microvirgula aerodenitrificans</name>
    <dbReference type="NCBI Taxonomy" id="57480"/>
    <lineage>
        <taxon>Bacteria</taxon>
        <taxon>Pseudomonadati</taxon>
        <taxon>Pseudomonadota</taxon>
        <taxon>Betaproteobacteria</taxon>
        <taxon>Neisseriales</taxon>
        <taxon>Aquaspirillaceae</taxon>
        <taxon>Microvirgula</taxon>
    </lineage>
</organism>
<keyword evidence="2" id="KW-0564">Palmitate</keyword>
<proteinExistence type="inferred from homology"/>
<accession>A0A2S0PAX9</accession>
<name>A0A2S0PAX9_9NEIS</name>
<dbReference type="GO" id="GO:0005886">
    <property type="term" value="C:plasma membrane"/>
    <property type="evidence" value="ECO:0007669"/>
    <property type="project" value="UniProtKB-SubCell"/>
</dbReference>
<dbReference type="AlphaFoldDB" id="A0A2S0PAX9"/>
<keyword evidence="2" id="KW-0472">Membrane</keyword>
<dbReference type="PANTHER" id="PTHR30203:SF32">
    <property type="entry name" value="CATION EFFLUX SYSTEM PROTEIN CUSC"/>
    <property type="match status" value="1"/>
</dbReference>
<dbReference type="InterPro" id="IPR003423">
    <property type="entry name" value="OMP_efflux"/>
</dbReference>
<protein>
    <submittedName>
        <fullName evidence="3">AdeC/AdeK/OprM family multidrug efflux complex outer membrane factor</fullName>
    </submittedName>
</protein>
<sequence>MKYAPLSALAAALLLSGCISMAPTYHRPAEPVDAAWPQGPAYPKEASPADATPAADIGWRDFFVDERLKRLIALALDNNRDLRVAALNIEKARAQYQIQRADLFPSINAQGAGTGQRTPGSLSTTGQALTTRQYSAGLGFSAYELDLFGRLTSLKNQALEQYFATEAARNSAQISLVAEVANAWLTLSADRERLRVAADTLKSQQSSYTLIQRRFELGSASALDLRQAQTSVDSARVDIAGFTAQVAQDENALALLVGMPVPQDLLPVESVERVAAVTDIPAGLPSTVLVRRPDVLQAEYQLKAANANIGAARAAFFPSITLTASGGTASNTLSGLFKAGSGAWSFAPQINLPIFSGGRNLANLDVAKTEEKIAVAQYEKAIQSAFREVADALAQRGTVNDQLDAQSSLVTATADAYRLSGARYDKGVDSYLNVLDSQRSLYSARQGLITVRLAQLANQVTLYKVLGGGLGETTKVAAKP</sequence>
<dbReference type="SUPFAM" id="SSF56954">
    <property type="entry name" value="Outer membrane efflux proteins (OEP)"/>
    <property type="match status" value="1"/>
</dbReference>
<dbReference type="InterPro" id="IPR010131">
    <property type="entry name" value="MdtP/NodT-like"/>
</dbReference>